<dbReference type="InterPro" id="IPR011737">
    <property type="entry name" value="CHP02206_TP0381"/>
</dbReference>
<dbReference type="NCBIfam" id="TIGR02206">
    <property type="entry name" value="intg_mem_TP0381"/>
    <property type="match status" value="1"/>
</dbReference>
<evidence type="ECO:0000256" key="1">
    <source>
        <dbReference type="SAM" id="Phobius"/>
    </source>
</evidence>
<feature type="transmembrane region" description="Helical" evidence="1">
    <location>
        <begin position="25"/>
        <end position="43"/>
    </location>
</feature>
<keyword evidence="3" id="KW-1185">Reference proteome</keyword>
<organism evidence="2 3">
    <name type="scientific">Pilibacter termitis</name>
    <dbReference type="NCBI Taxonomy" id="263852"/>
    <lineage>
        <taxon>Bacteria</taxon>
        <taxon>Bacillati</taxon>
        <taxon>Bacillota</taxon>
        <taxon>Bacilli</taxon>
        <taxon>Lactobacillales</taxon>
        <taxon>Enterococcaceae</taxon>
        <taxon>Pilibacter</taxon>
    </lineage>
</organism>
<name>A0A1T4QJQ9_9ENTE</name>
<evidence type="ECO:0000313" key="2">
    <source>
        <dbReference type="EMBL" id="SKA04030.1"/>
    </source>
</evidence>
<dbReference type="RefSeq" id="WP_078808127.1">
    <property type="nucleotide sequence ID" value="NZ_FUXI01000030.1"/>
</dbReference>
<gene>
    <name evidence="2" type="ORF">SAMN02745116_02221</name>
</gene>
<evidence type="ECO:0000313" key="3">
    <source>
        <dbReference type="Proteomes" id="UP000190328"/>
    </source>
</evidence>
<reference evidence="2 3" key="1">
    <citation type="submission" date="2017-02" db="EMBL/GenBank/DDBJ databases">
        <authorList>
            <person name="Peterson S.W."/>
        </authorList>
    </citation>
    <scope>NUCLEOTIDE SEQUENCE [LARGE SCALE GENOMIC DNA]</scope>
    <source>
        <strain evidence="2 3">ATCC BAA-1030</strain>
    </source>
</reference>
<dbReference type="OrthoDB" id="1696382at2"/>
<feature type="transmembrane region" description="Helical" evidence="1">
    <location>
        <begin position="214"/>
        <end position="234"/>
    </location>
</feature>
<dbReference type="Pfam" id="PF14808">
    <property type="entry name" value="TMEM164"/>
    <property type="match status" value="1"/>
</dbReference>
<sequence>MNYFFTYRTNIPENIGFGLFTKTHLLILCFLTIIVAFFIQRYLKMNEHHRMNFRRHVVIVMSLSEALRQGSLIVTGQYEWNALPLDLCAFGWMVMFYDGFHSNKYTQEILYSLTLPGAFAALITPNWTIYPVFNLYSMQSFFIHTVLVGYILMRLLAKEFVPNAHELWRSVVFLLITVPIAMIANAKLDTNFFFLNVAAPSSPLEPIQHMLGKFYIFGLLVLLAFAWFLLYAPWELRARRLAREVHV</sequence>
<accession>A0A1T4QJQ9</accession>
<dbReference type="AlphaFoldDB" id="A0A1T4QJQ9"/>
<feature type="transmembrane region" description="Helical" evidence="1">
    <location>
        <begin position="167"/>
        <end position="186"/>
    </location>
</feature>
<feature type="transmembrane region" description="Helical" evidence="1">
    <location>
        <begin position="109"/>
        <end position="130"/>
    </location>
</feature>
<keyword evidence="1" id="KW-1133">Transmembrane helix</keyword>
<feature type="transmembrane region" description="Helical" evidence="1">
    <location>
        <begin position="136"/>
        <end position="155"/>
    </location>
</feature>
<proteinExistence type="predicted"/>
<dbReference type="Proteomes" id="UP000190328">
    <property type="component" value="Unassembled WGS sequence"/>
</dbReference>
<protein>
    <submittedName>
        <fullName evidence="2">Conserved hypothetical integral membrane protein TIGR02206</fullName>
    </submittedName>
</protein>
<keyword evidence="1" id="KW-0472">Membrane</keyword>
<dbReference type="EMBL" id="FUXI01000030">
    <property type="protein sequence ID" value="SKA04030.1"/>
    <property type="molecule type" value="Genomic_DNA"/>
</dbReference>
<keyword evidence="1" id="KW-0812">Transmembrane</keyword>